<gene>
    <name evidence="1" type="ORF">MRB53_012450</name>
</gene>
<organism evidence="1 2">
    <name type="scientific">Persea americana</name>
    <name type="common">Avocado</name>
    <dbReference type="NCBI Taxonomy" id="3435"/>
    <lineage>
        <taxon>Eukaryota</taxon>
        <taxon>Viridiplantae</taxon>
        <taxon>Streptophyta</taxon>
        <taxon>Embryophyta</taxon>
        <taxon>Tracheophyta</taxon>
        <taxon>Spermatophyta</taxon>
        <taxon>Magnoliopsida</taxon>
        <taxon>Magnoliidae</taxon>
        <taxon>Laurales</taxon>
        <taxon>Lauraceae</taxon>
        <taxon>Persea</taxon>
    </lineage>
</organism>
<protein>
    <submittedName>
        <fullName evidence="1">Uncharacterized protein</fullName>
    </submittedName>
</protein>
<evidence type="ECO:0000313" key="1">
    <source>
        <dbReference type="EMBL" id="KAJ8638183.1"/>
    </source>
</evidence>
<name>A0ACC2LXT4_PERAE</name>
<dbReference type="Proteomes" id="UP001234297">
    <property type="component" value="Chromosome 3"/>
</dbReference>
<comment type="caution">
    <text evidence="1">The sequence shown here is derived from an EMBL/GenBank/DDBJ whole genome shotgun (WGS) entry which is preliminary data.</text>
</comment>
<reference evidence="1 2" key="1">
    <citation type="journal article" date="2022" name="Hortic Res">
        <title>A haplotype resolved chromosomal level avocado genome allows analysis of novel avocado genes.</title>
        <authorList>
            <person name="Nath O."/>
            <person name="Fletcher S.J."/>
            <person name="Hayward A."/>
            <person name="Shaw L.M."/>
            <person name="Masouleh A.K."/>
            <person name="Furtado A."/>
            <person name="Henry R.J."/>
            <person name="Mitter N."/>
        </authorList>
    </citation>
    <scope>NUCLEOTIDE SEQUENCE [LARGE SCALE GENOMIC DNA]</scope>
    <source>
        <strain evidence="2">cv. Hass</strain>
    </source>
</reference>
<evidence type="ECO:0000313" key="2">
    <source>
        <dbReference type="Proteomes" id="UP001234297"/>
    </source>
</evidence>
<keyword evidence="2" id="KW-1185">Reference proteome</keyword>
<proteinExistence type="predicted"/>
<sequence>MWVTSKHNTLLDVLRLDQSESESCRQISSPDKQNKTKRRCYLFRLVLFCWLCAMGETVIDGYHCERNEPIPVLKTNRLHVLERCTELGCADDKREGKCGHFSIRGYVAEIRKRDRKISWPFSIDDENNKVDENAHGLPPMSVSEFRWWRCPNCLRKAGATGADTDGEVVHCMCDIEDDAHKLLSGFQEVSQESFSEGRKGGEDDTANSNDGECYPSLCSDAKEKEALVFHPSKDGISDYTIHSCKPVSHGPHKDAKVLDSSLSLRTNEDVNNLSSSRKPIFHDNNSLEAETFKSKGNESHHNQCSTRDQDHNGGSNIECRTSMNNNASEFCCIDDIGFSGKHLVNMKEKHDKVTADYGISWEGDRRFKNDHPPNAVAGPTSELDSMELYESDNDISEKNEDLAGSEAHDQHIAGQLGTSSGNSHQKKAQKMRLLTDIIKSEVSGASEKILIFNRNAEIKSIHAAANDSKSERDASEDLDLHSGLKSSLVVHKDDKKNIMRKRCSKTPRVDDKGSSLMSWLKDVAGKVKIPKRYGESKCKEHVAPEAVNSKSSPVVSTGIALPPCQSNVATQRSDKNVIVCKKKNKMIHFEDEQSFLTDHREPLSGKSKTKAGKADSKSILTKTVQSKSSQNALAALGARRGPKYRKATASKNNKMPRIENGTSNPMHWPKDALATSNRDSVAELQAHKKASKKHEQKTSHKSEHDSSDDIPMEIVELMAKNQHERRLLNAEDTTKNMYKVPEKTASMKVPNIVDFTEVCGKAMSGFLQEKNSAVQRLQSSNAGSSLCTPGKKVGKASKKTNGNTRICERDNNGLLSMKQLEQSHAPTGFVPFSLYQENPPSRFQFPATISGIKPDKGSHTCTQFLDTYHLNGTVPPWSSCGQAYDGHLIPSMPFNINIPHKVDDLCHQGVVCHCPLPSAKNIKSANNPKSMRPDLAYPLQEQKEEVFSETNKGSLPAHAYSSMELGNECLSMTPPLDLYSNDTISAMNLLRLMDQGASSSTAADISKVGKQANPLKKPEFSDNHQHKDSFGPEDGVFRTGHLSMCPMPSEFFDLNHRLESLCELSQMHNIGELRHSSHKAASDSHKSRRHLGFINGLSSNAAPPKTHGKGKAKSSHSSIRTKGTSSHGCATPEENVGNAKKRLLYTSDSLAQSINNEMTQSVKNGCMTEICTINRNPAEFTIPGAGNAYMIGSEDLKRSDMFTSSDKLRPANNVDGHKRRRMMKLTAIQGR</sequence>
<accession>A0ACC2LXT4</accession>
<dbReference type="EMBL" id="CM056811">
    <property type="protein sequence ID" value="KAJ8638183.1"/>
    <property type="molecule type" value="Genomic_DNA"/>
</dbReference>